<name>A0A926HP02_9FIRM</name>
<accession>A0A926HP02</accession>
<organism evidence="2 3">
    <name type="scientific">Gehongia tenuis</name>
    <dbReference type="NCBI Taxonomy" id="2763655"/>
    <lineage>
        <taxon>Bacteria</taxon>
        <taxon>Bacillati</taxon>
        <taxon>Bacillota</taxon>
        <taxon>Clostridia</taxon>
        <taxon>Christensenellales</taxon>
        <taxon>Christensenellaceae</taxon>
        <taxon>Gehongia</taxon>
    </lineage>
</organism>
<dbReference type="Proteomes" id="UP000623172">
    <property type="component" value="Unassembled WGS sequence"/>
</dbReference>
<evidence type="ECO:0000313" key="2">
    <source>
        <dbReference type="EMBL" id="MBC8530703.1"/>
    </source>
</evidence>
<comment type="caution">
    <text evidence="2">The sequence shown here is derived from an EMBL/GenBank/DDBJ whole genome shotgun (WGS) entry which is preliminary data.</text>
</comment>
<evidence type="ECO:0000259" key="1">
    <source>
        <dbReference type="Pfam" id="PF01261"/>
    </source>
</evidence>
<gene>
    <name evidence="2" type="ORF">H8696_02455</name>
</gene>
<dbReference type="InterPro" id="IPR050312">
    <property type="entry name" value="IolE/XylAMocC-like"/>
</dbReference>
<dbReference type="RefSeq" id="WP_249314674.1">
    <property type="nucleotide sequence ID" value="NZ_JACRSR010000001.1"/>
</dbReference>
<proteinExistence type="predicted"/>
<dbReference type="InterPro" id="IPR036237">
    <property type="entry name" value="Xyl_isomerase-like_sf"/>
</dbReference>
<dbReference type="AlphaFoldDB" id="A0A926HP02"/>
<dbReference type="GO" id="GO:0016853">
    <property type="term" value="F:isomerase activity"/>
    <property type="evidence" value="ECO:0007669"/>
    <property type="project" value="UniProtKB-KW"/>
</dbReference>
<evidence type="ECO:0000313" key="3">
    <source>
        <dbReference type="Proteomes" id="UP000623172"/>
    </source>
</evidence>
<reference evidence="2" key="1">
    <citation type="submission" date="2020-08" db="EMBL/GenBank/DDBJ databases">
        <title>Genome public.</title>
        <authorList>
            <person name="Liu C."/>
            <person name="Sun Q."/>
        </authorList>
    </citation>
    <scope>NUCLEOTIDE SEQUENCE</scope>
    <source>
        <strain evidence="2">NSJ-53</strain>
    </source>
</reference>
<dbReference type="Pfam" id="PF01261">
    <property type="entry name" value="AP_endonuc_2"/>
    <property type="match status" value="1"/>
</dbReference>
<feature type="domain" description="Xylose isomerase-like TIM barrel" evidence="1">
    <location>
        <begin position="19"/>
        <end position="263"/>
    </location>
</feature>
<sequence>MKLGAYTPEIKRGSVEEVFAAIRDYGFEAVQFDYLSHGGVELPERVDGAMTDRIRAAAEAAGIEIAAINGTYNMASPDPAVREEGFRGFSEVARSAKALGCRLLTLCTGSRNPDSMWRWHDDNDSPEAWRDMVREVERAAALAEELDLLLGIEIEASNVVHSPVRARQLFDDMASKSLKLIYDGANLFSTGDVSEETVLAVMARTFDLFEEDIALVHGKDLARRPGVHFAVCGEGIVDFDYFLERCRKMGYTGPMIIHGVKEEDKFPRCAAYMKERIERAGLG</sequence>
<keyword evidence="2" id="KW-0413">Isomerase</keyword>
<dbReference type="Gene3D" id="3.20.20.150">
    <property type="entry name" value="Divalent-metal-dependent TIM barrel enzymes"/>
    <property type="match status" value="1"/>
</dbReference>
<keyword evidence="3" id="KW-1185">Reference proteome</keyword>
<dbReference type="EMBL" id="JACRSR010000001">
    <property type="protein sequence ID" value="MBC8530703.1"/>
    <property type="molecule type" value="Genomic_DNA"/>
</dbReference>
<dbReference type="SUPFAM" id="SSF51658">
    <property type="entry name" value="Xylose isomerase-like"/>
    <property type="match status" value="1"/>
</dbReference>
<dbReference type="PANTHER" id="PTHR12110">
    <property type="entry name" value="HYDROXYPYRUVATE ISOMERASE"/>
    <property type="match status" value="1"/>
</dbReference>
<dbReference type="InterPro" id="IPR013022">
    <property type="entry name" value="Xyl_isomerase-like_TIM-brl"/>
</dbReference>
<protein>
    <submittedName>
        <fullName evidence="2">Sugar phosphate isomerase/epimerase</fullName>
    </submittedName>
</protein>